<accession>A0A368ZGF5</accession>
<protein>
    <submittedName>
        <fullName evidence="6">Cytochrome c553</fullName>
    </submittedName>
</protein>
<dbReference type="InterPro" id="IPR051459">
    <property type="entry name" value="Cytochrome_c-type_DH"/>
</dbReference>
<keyword evidence="3 4" id="KW-0408">Iron</keyword>
<dbReference type="Proteomes" id="UP000253436">
    <property type="component" value="Unassembled WGS sequence"/>
</dbReference>
<dbReference type="SUPFAM" id="SSF46626">
    <property type="entry name" value="Cytochrome c"/>
    <property type="match status" value="1"/>
</dbReference>
<evidence type="ECO:0000313" key="6">
    <source>
        <dbReference type="EMBL" id="RCW92290.1"/>
    </source>
</evidence>
<dbReference type="GO" id="GO:0020037">
    <property type="term" value="F:heme binding"/>
    <property type="evidence" value="ECO:0007669"/>
    <property type="project" value="InterPro"/>
</dbReference>
<name>A0A368ZGF5_9FLAO</name>
<dbReference type="GO" id="GO:0009055">
    <property type="term" value="F:electron transfer activity"/>
    <property type="evidence" value="ECO:0007669"/>
    <property type="project" value="InterPro"/>
</dbReference>
<dbReference type="OrthoDB" id="9811395at2"/>
<gene>
    <name evidence="6" type="ORF">DFQ08_102313</name>
</gene>
<dbReference type="PROSITE" id="PS51257">
    <property type="entry name" value="PROKAR_LIPOPROTEIN"/>
    <property type="match status" value="1"/>
</dbReference>
<dbReference type="PROSITE" id="PS51007">
    <property type="entry name" value="CYTC"/>
    <property type="match status" value="1"/>
</dbReference>
<dbReference type="AlphaFoldDB" id="A0A368ZGF5"/>
<dbReference type="PANTHER" id="PTHR35008">
    <property type="entry name" value="BLL4482 PROTEIN-RELATED"/>
    <property type="match status" value="1"/>
</dbReference>
<dbReference type="GO" id="GO:0046872">
    <property type="term" value="F:metal ion binding"/>
    <property type="evidence" value="ECO:0007669"/>
    <property type="project" value="UniProtKB-KW"/>
</dbReference>
<reference evidence="6 7" key="1">
    <citation type="submission" date="2018-07" db="EMBL/GenBank/DDBJ databases">
        <title>Genomic Encyclopedia of Type Strains, Phase III (KMG-III): the genomes of soil and plant-associated and newly described type strains.</title>
        <authorList>
            <person name="Whitman W."/>
        </authorList>
    </citation>
    <scope>NUCLEOTIDE SEQUENCE [LARGE SCALE GENOMIC DNA]</scope>
    <source>
        <strain evidence="6 7">CECT 7958</strain>
    </source>
</reference>
<sequence>MKYIVSLALVLTTLASCNSNTKTSKVLAQNNSVTEQDLPQLKESMARGKIVYNDLCITCHLAEGQGAPKVFPPLANSDFLKNKQTESIKAVKYGLSGEIKVNGVTYNSVMSPLGLSDKEVADVINYINNSWGNQIDNFVTPEKVSEL</sequence>
<evidence type="ECO:0000256" key="2">
    <source>
        <dbReference type="ARBA" id="ARBA00022723"/>
    </source>
</evidence>
<organism evidence="6 7">
    <name type="scientific">Winogradskyella arenosi</name>
    <dbReference type="NCBI Taxonomy" id="533325"/>
    <lineage>
        <taxon>Bacteria</taxon>
        <taxon>Pseudomonadati</taxon>
        <taxon>Bacteroidota</taxon>
        <taxon>Flavobacteriia</taxon>
        <taxon>Flavobacteriales</taxon>
        <taxon>Flavobacteriaceae</taxon>
        <taxon>Winogradskyella</taxon>
    </lineage>
</organism>
<feature type="domain" description="Cytochrome c" evidence="5">
    <location>
        <begin position="43"/>
        <end position="131"/>
    </location>
</feature>
<evidence type="ECO:0000259" key="5">
    <source>
        <dbReference type="PROSITE" id="PS51007"/>
    </source>
</evidence>
<keyword evidence="1 4" id="KW-0349">Heme</keyword>
<comment type="caution">
    <text evidence="6">The sequence shown here is derived from an EMBL/GenBank/DDBJ whole genome shotgun (WGS) entry which is preliminary data.</text>
</comment>
<dbReference type="InterPro" id="IPR036909">
    <property type="entry name" value="Cyt_c-like_dom_sf"/>
</dbReference>
<evidence type="ECO:0000313" key="7">
    <source>
        <dbReference type="Proteomes" id="UP000253436"/>
    </source>
</evidence>
<keyword evidence="7" id="KW-1185">Reference proteome</keyword>
<dbReference type="EMBL" id="QPJO01000002">
    <property type="protein sequence ID" value="RCW92290.1"/>
    <property type="molecule type" value="Genomic_DNA"/>
</dbReference>
<evidence type="ECO:0000256" key="4">
    <source>
        <dbReference type="PROSITE-ProRule" id="PRU00433"/>
    </source>
</evidence>
<dbReference type="PANTHER" id="PTHR35008:SF8">
    <property type="entry name" value="ALCOHOL DEHYDROGENASE CYTOCHROME C SUBUNIT"/>
    <property type="match status" value="1"/>
</dbReference>
<dbReference type="RefSeq" id="WP_114308964.1">
    <property type="nucleotide sequence ID" value="NZ_QPJO01000002.1"/>
</dbReference>
<evidence type="ECO:0000256" key="3">
    <source>
        <dbReference type="ARBA" id="ARBA00023004"/>
    </source>
</evidence>
<dbReference type="Gene3D" id="1.10.760.10">
    <property type="entry name" value="Cytochrome c-like domain"/>
    <property type="match status" value="1"/>
</dbReference>
<keyword evidence="2 4" id="KW-0479">Metal-binding</keyword>
<proteinExistence type="predicted"/>
<dbReference type="Pfam" id="PF00034">
    <property type="entry name" value="Cytochrom_C"/>
    <property type="match status" value="1"/>
</dbReference>
<evidence type="ECO:0000256" key="1">
    <source>
        <dbReference type="ARBA" id="ARBA00022617"/>
    </source>
</evidence>
<dbReference type="InterPro" id="IPR009056">
    <property type="entry name" value="Cyt_c-like_dom"/>
</dbReference>